<gene>
    <name evidence="1" type="ORF">PIB30_102533</name>
</gene>
<feature type="non-terminal residue" evidence="1">
    <location>
        <position position="1"/>
    </location>
</feature>
<keyword evidence="2" id="KW-1185">Reference proteome</keyword>
<evidence type="ECO:0000313" key="2">
    <source>
        <dbReference type="Proteomes" id="UP001341840"/>
    </source>
</evidence>
<dbReference type="Proteomes" id="UP001341840">
    <property type="component" value="Unassembled WGS sequence"/>
</dbReference>
<accession>A0ABU6QX59</accession>
<organism evidence="1 2">
    <name type="scientific">Stylosanthes scabra</name>
    <dbReference type="NCBI Taxonomy" id="79078"/>
    <lineage>
        <taxon>Eukaryota</taxon>
        <taxon>Viridiplantae</taxon>
        <taxon>Streptophyta</taxon>
        <taxon>Embryophyta</taxon>
        <taxon>Tracheophyta</taxon>
        <taxon>Spermatophyta</taxon>
        <taxon>Magnoliopsida</taxon>
        <taxon>eudicotyledons</taxon>
        <taxon>Gunneridae</taxon>
        <taxon>Pentapetalae</taxon>
        <taxon>rosids</taxon>
        <taxon>fabids</taxon>
        <taxon>Fabales</taxon>
        <taxon>Fabaceae</taxon>
        <taxon>Papilionoideae</taxon>
        <taxon>50 kb inversion clade</taxon>
        <taxon>dalbergioids sensu lato</taxon>
        <taxon>Dalbergieae</taxon>
        <taxon>Pterocarpus clade</taxon>
        <taxon>Stylosanthes</taxon>
    </lineage>
</organism>
<reference evidence="1 2" key="1">
    <citation type="journal article" date="2023" name="Plants (Basel)">
        <title>Bridging the Gap: Combining Genomics and Transcriptomics Approaches to Understand Stylosanthes scabra, an Orphan Legume from the Brazilian Caatinga.</title>
        <authorList>
            <person name="Ferreira-Neto J.R.C."/>
            <person name="da Silva M.D."/>
            <person name="Binneck E."/>
            <person name="de Melo N.F."/>
            <person name="da Silva R.H."/>
            <person name="de Melo A.L.T.M."/>
            <person name="Pandolfi V."/>
            <person name="Bustamante F.O."/>
            <person name="Brasileiro-Vidal A.C."/>
            <person name="Benko-Iseppon A.M."/>
        </authorList>
    </citation>
    <scope>NUCLEOTIDE SEQUENCE [LARGE SCALE GENOMIC DNA]</scope>
    <source>
        <tissue evidence="1">Leaves</tissue>
    </source>
</reference>
<comment type="caution">
    <text evidence="1">The sequence shown here is derived from an EMBL/GenBank/DDBJ whole genome shotgun (WGS) entry which is preliminary data.</text>
</comment>
<evidence type="ECO:0000313" key="1">
    <source>
        <dbReference type="EMBL" id="MED6116687.1"/>
    </source>
</evidence>
<protein>
    <submittedName>
        <fullName evidence="1">Uncharacterized protein</fullName>
    </submittedName>
</protein>
<dbReference type="EMBL" id="JASCZI010003175">
    <property type="protein sequence ID" value="MED6116687.1"/>
    <property type="molecule type" value="Genomic_DNA"/>
</dbReference>
<sequence>APVNDGLMKKESQLAVEEEKVDAAMLAHLVVLVEGVLTAGLTLVRKSGVSLQISPDQCQGNSAKFSLKRVSQRCNQV</sequence>
<name>A0ABU6QX59_9FABA</name>
<proteinExistence type="predicted"/>